<accession>A4TUU0</accession>
<proteinExistence type="predicted"/>
<sequence length="201" mass="21522">MMPRIFPAAAFVAALLTSPLAVGAAELPDQPPADWMAQADLFGRVATLGAGEDAQVIAWTSRHQLALSSGYLFDLSRRLLIADRGAEALEWYAVALIRGQYDAGRCRDSSARRAVSGLARQAAIVARYGHQHQQEFGEAGQRALARPDLFGHTISPDWVCAQGLTGMGGQSAGTTAPTLWPSLAEAVRADFAKQFGDMLKR</sequence>
<name>A4TUU0_9PROT</name>
<dbReference type="RefSeq" id="WP_106002825.1">
    <property type="nucleotide sequence ID" value="NZ_CP027527.1"/>
</dbReference>
<feature type="chain" id="PRO_5002673122" evidence="1">
    <location>
        <begin position="25"/>
        <end position="201"/>
    </location>
</feature>
<evidence type="ECO:0000313" key="2">
    <source>
        <dbReference type="EMBL" id="CAM74397.1"/>
    </source>
</evidence>
<protein>
    <submittedName>
        <fullName evidence="2">Secreted protein</fullName>
    </submittedName>
</protein>
<dbReference type="EMBL" id="CU459003">
    <property type="protein sequence ID" value="CAM74397.1"/>
    <property type="molecule type" value="Genomic_DNA"/>
</dbReference>
<reference evidence="2" key="1">
    <citation type="journal article" date="2007" name="J. Bacteriol.">
        <title>Comparative genome analysis of four magnetotactic bacteria reveals a complex set of group-specific genes implicated in magnetosome biomineralization and function.</title>
        <authorList>
            <person name="Richter M."/>
            <person name="Kube M."/>
            <person name="Bazylinski D.A."/>
            <person name="Lombardot T."/>
            <person name="Gloeckner F.O."/>
            <person name="Reinhardt R."/>
            <person name="Schueler D."/>
        </authorList>
    </citation>
    <scope>NUCLEOTIDE SEQUENCE</scope>
    <source>
        <strain evidence="2">MSR-1</strain>
    </source>
</reference>
<keyword evidence="1" id="KW-0732">Signal</keyword>
<evidence type="ECO:0000256" key="1">
    <source>
        <dbReference type="SAM" id="SignalP"/>
    </source>
</evidence>
<dbReference type="AlphaFoldDB" id="A4TUU0"/>
<feature type="signal peptide" evidence="1">
    <location>
        <begin position="1"/>
        <end position="24"/>
    </location>
</feature>
<gene>
    <name evidence="2" type="ORF">MGR_2862</name>
</gene>
<organism evidence="2">
    <name type="scientific">Magnetospirillum gryphiswaldense</name>
    <dbReference type="NCBI Taxonomy" id="55518"/>
    <lineage>
        <taxon>Bacteria</taxon>
        <taxon>Pseudomonadati</taxon>
        <taxon>Pseudomonadota</taxon>
        <taxon>Alphaproteobacteria</taxon>
        <taxon>Rhodospirillales</taxon>
        <taxon>Rhodospirillaceae</taxon>
        <taxon>Magnetospirillum</taxon>
    </lineage>
</organism>